<evidence type="ECO:0000256" key="10">
    <source>
        <dbReference type="ARBA" id="ARBA00023157"/>
    </source>
</evidence>
<dbReference type="SUPFAM" id="SSF56112">
    <property type="entry name" value="Protein kinase-like (PK-like)"/>
    <property type="match status" value="1"/>
</dbReference>
<evidence type="ECO:0000256" key="5">
    <source>
        <dbReference type="ARBA" id="ARBA00022679"/>
    </source>
</evidence>
<dbReference type="PIRSF" id="PIRSF000641">
    <property type="entry name" value="SRK"/>
    <property type="match status" value="1"/>
</dbReference>
<evidence type="ECO:0000256" key="9">
    <source>
        <dbReference type="ARBA" id="ARBA00022840"/>
    </source>
</evidence>
<dbReference type="SMART" id="SM00220">
    <property type="entry name" value="S_TKc"/>
    <property type="match status" value="1"/>
</dbReference>
<comment type="catalytic activity">
    <reaction evidence="12">
        <text>L-threonyl-[protein] + ATP = O-phospho-L-threonyl-[protein] + ADP + H(+)</text>
        <dbReference type="Rhea" id="RHEA:46608"/>
        <dbReference type="Rhea" id="RHEA-COMP:11060"/>
        <dbReference type="Rhea" id="RHEA-COMP:11605"/>
        <dbReference type="ChEBI" id="CHEBI:15378"/>
        <dbReference type="ChEBI" id="CHEBI:30013"/>
        <dbReference type="ChEBI" id="CHEBI:30616"/>
        <dbReference type="ChEBI" id="CHEBI:61977"/>
        <dbReference type="ChEBI" id="CHEBI:456216"/>
        <dbReference type="EC" id="2.7.11.1"/>
    </reaction>
</comment>
<dbReference type="AlphaFoldDB" id="A0AAD7PBB9"/>
<organism evidence="18 19">
    <name type="scientific">Quillaja saponaria</name>
    <name type="common">Soap bark tree</name>
    <dbReference type="NCBI Taxonomy" id="32244"/>
    <lineage>
        <taxon>Eukaryota</taxon>
        <taxon>Viridiplantae</taxon>
        <taxon>Streptophyta</taxon>
        <taxon>Embryophyta</taxon>
        <taxon>Tracheophyta</taxon>
        <taxon>Spermatophyta</taxon>
        <taxon>Magnoliopsida</taxon>
        <taxon>eudicotyledons</taxon>
        <taxon>Gunneridae</taxon>
        <taxon>Pentapetalae</taxon>
        <taxon>rosids</taxon>
        <taxon>fabids</taxon>
        <taxon>Fabales</taxon>
        <taxon>Quillajaceae</taxon>
        <taxon>Quillaja</taxon>
    </lineage>
</organism>
<feature type="domain" description="Apple" evidence="17">
    <location>
        <begin position="340"/>
        <end position="425"/>
    </location>
</feature>
<evidence type="ECO:0000256" key="3">
    <source>
        <dbReference type="ARBA" id="ARBA00022475"/>
    </source>
</evidence>
<keyword evidence="9" id="KW-0067">ATP-binding</keyword>
<dbReference type="FunFam" id="1.10.510.10:FF:000060">
    <property type="entry name" value="G-type lectin S-receptor-like serine/threonine-protein kinase"/>
    <property type="match status" value="1"/>
</dbReference>
<keyword evidence="18" id="KW-0675">Receptor</keyword>
<dbReference type="GO" id="GO:0005524">
    <property type="term" value="F:ATP binding"/>
    <property type="evidence" value="ECO:0007669"/>
    <property type="project" value="UniProtKB-KW"/>
</dbReference>
<dbReference type="Gene3D" id="3.30.200.20">
    <property type="entry name" value="Phosphorylase Kinase, domain 1"/>
    <property type="match status" value="1"/>
</dbReference>
<evidence type="ECO:0000256" key="1">
    <source>
        <dbReference type="ARBA" id="ARBA00004251"/>
    </source>
</evidence>
<dbReference type="SMART" id="SM00108">
    <property type="entry name" value="B_lectin"/>
    <property type="match status" value="1"/>
</dbReference>
<dbReference type="Proteomes" id="UP001163823">
    <property type="component" value="Chromosome 12"/>
</dbReference>
<dbReference type="PANTHER" id="PTHR27002">
    <property type="entry name" value="RECEPTOR-LIKE SERINE/THREONINE-PROTEIN KINASE SD1-8"/>
    <property type="match status" value="1"/>
</dbReference>
<comment type="catalytic activity">
    <reaction evidence="13">
        <text>L-seryl-[protein] + ATP = O-phospho-L-seryl-[protein] + ADP + H(+)</text>
        <dbReference type="Rhea" id="RHEA:17989"/>
        <dbReference type="Rhea" id="RHEA-COMP:9863"/>
        <dbReference type="Rhea" id="RHEA-COMP:11604"/>
        <dbReference type="ChEBI" id="CHEBI:15378"/>
        <dbReference type="ChEBI" id="CHEBI:29999"/>
        <dbReference type="ChEBI" id="CHEBI:30616"/>
        <dbReference type="ChEBI" id="CHEBI:83421"/>
        <dbReference type="ChEBI" id="CHEBI:456216"/>
        <dbReference type="EC" id="2.7.11.1"/>
    </reaction>
</comment>
<dbReference type="Pfam" id="PF07714">
    <property type="entry name" value="PK_Tyr_Ser-Thr"/>
    <property type="match status" value="1"/>
</dbReference>
<dbReference type="PANTHER" id="PTHR27002:SF926">
    <property type="entry name" value="OS07G0535800 PROTEIN"/>
    <property type="match status" value="1"/>
</dbReference>
<feature type="domain" description="Protein kinase" evidence="15">
    <location>
        <begin position="514"/>
        <end position="795"/>
    </location>
</feature>
<dbReference type="SUPFAM" id="SSF51110">
    <property type="entry name" value="alpha-D-mannose-specific plant lectins"/>
    <property type="match status" value="1"/>
</dbReference>
<dbReference type="CDD" id="cd14066">
    <property type="entry name" value="STKc_IRAK"/>
    <property type="match status" value="1"/>
</dbReference>
<dbReference type="InterPro" id="IPR011009">
    <property type="entry name" value="Kinase-like_dom_sf"/>
</dbReference>
<dbReference type="InterPro" id="IPR024171">
    <property type="entry name" value="SRK-like_kinase"/>
</dbReference>
<dbReference type="InterPro" id="IPR008271">
    <property type="entry name" value="Ser/Thr_kinase_AS"/>
</dbReference>
<feature type="non-terminal residue" evidence="18">
    <location>
        <position position="834"/>
    </location>
</feature>
<feature type="transmembrane region" description="Helical" evidence="14">
    <location>
        <begin position="435"/>
        <end position="456"/>
    </location>
</feature>
<keyword evidence="14" id="KW-0472">Membrane</keyword>
<feature type="domain" description="Bulb-type lectin" evidence="16">
    <location>
        <begin position="73"/>
        <end position="192"/>
    </location>
</feature>
<dbReference type="Pfam" id="PF01453">
    <property type="entry name" value="B_lectin"/>
    <property type="match status" value="1"/>
</dbReference>
<accession>A0AAD7PBB9</accession>
<dbReference type="InterPro" id="IPR001480">
    <property type="entry name" value="Bulb-type_lectin_dom"/>
</dbReference>
<keyword evidence="8 18" id="KW-0418">Kinase</keyword>
<keyword evidence="11" id="KW-0325">Glycoprotein</keyword>
<dbReference type="PROSITE" id="PS50927">
    <property type="entry name" value="BULB_LECTIN"/>
    <property type="match status" value="1"/>
</dbReference>
<keyword evidence="10" id="KW-1015">Disulfide bond</keyword>
<dbReference type="InterPro" id="IPR036426">
    <property type="entry name" value="Bulb-type_lectin_dom_sf"/>
</dbReference>
<proteinExistence type="predicted"/>
<keyword evidence="4" id="KW-0723">Serine/threonine-protein kinase</keyword>
<evidence type="ECO:0000256" key="14">
    <source>
        <dbReference type="SAM" id="Phobius"/>
    </source>
</evidence>
<evidence type="ECO:0000256" key="2">
    <source>
        <dbReference type="ARBA" id="ARBA00012513"/>
    </source>
</evidence>
<evidence type="ECO:0000313" key="19">
    <source>
        <dbReference type="Proteomes" id="UP001163823"/>
    </source>
</evidence>
<evidence type="ECO:0000256" key="7">
    <source>
        <dbReference type="ARBA" id="ARBA00022741"/>
    </source>
</evidence>
<evidence type="ECO:0000256" key="6">
    <source>
        <dbReference type="ARBA" id="ARBA00022729"/>
    </source>
</evidence>
<dbReference type="GO" id="GO:0004674">
    <property type="term" value="F:protein serine/threonine kinase activity"/>
    <property type="evidence" value="ECO:0007669"/>
    <property type="project" value="UniProtKB-KW"/>
</dbReference>
<dbReference type="PROSITE" id="PS00108">
    <property type="entry name" value="PROTEIN_KINASE_ST"/>
    <property type="match status" value="1"/>
</dbReference>
<keyword evidence="7" id="KW-0547">Nucleotide-binding</keyword>
<evidence type="ECO:0000256" key="12">
    <source>
        <dbReference type="ARBA" id="ARBA00047899"/>
    </source>
</evidence>
<evidence type="ECO:0000256" key="4">
    <source>
        <dbReference type="ARBA" id="ARBA00022527"/>
    </source>
</evidence>
<keyword evidence="19" id="KW-1185">Reference proteome</keyword>
<dbReference type="Gene3D" id="1.10.510.10">
    <property type="entry name" value="Transferase(Phosphotransferase) domain 1"/>
    <property type="match status" value="1"/>
</dbReference>
<evidence type="ECO:0000313" key="18">
    <source>
        <dbReference type="EMBL" id="KAJ7948957.1"/>
    </source>
</evidence>
<evidence type="ECO:0000256" key="8">
    <source>
        <dbReference type="ARBA" id="ARBA00022777"/>
    </source>
</evidence>
<comment type="subcellular location">
    <subcellularLocation>
        <location evidence="1">Cell membrane</location>
        <topology evidence="1">Single-pass type I membrane protein</topology>
    </subcellularLocation>
</comment>
<dbReference type="InterPro" id="IPR003609">
    <property type="entry name" value="Pan_app"/>
</dbReference>
<dbReference type="PROSITE" id="PS50011">
    <property type="entry name" value="PROTEIN_KINASE_DOM"/>
    <property type="match status" value="1"/>
</dbReference>
<name>A0AAD7PBB9_QUISA</name>
<dbReference type="FunFam" id="3.30.200.20:FF:000951">
    <property type="entry name" value="Uncharacterized protein"/>
    <property type="match status" value="1"/>
</dbReference>
<dbReference type="InterPro" id="IPR001245">
    <property type="entry name" value="Ser-Thr/Tyr_kinase_cat_dom"/>
</dbReference>
<keyword evidence="6" id="KW-0732">Signal</keyword>
<reference evidence="18" key="1">
    <citation type="journal article" date="2023" name="Science">
        <title>Elucidation of the pathway for biosynthesis of saponin adjuvants from the soapbark tree.</title>
        <authorList>
            <person name="Reed J."/>
            <person name="Orme A."/>
            <person name="El-Demerdash A."/>
            <person name="Owen C."/>
            <person name="Martin L.B.B."/>
            <person name="Misra R.C."/>
            <person name="Kikuchi S."/>
            <person name="Rejzek M."/>
            <person name="Martin A.C."/>
            <person name="Harkess A."/>
            <person name="Leebens-Mack J."/>
            <person name="Louveau T."/>
            <person name="Stephenson M.J."/>
            <person name="Osbourn A."/>
        </authorList>
    </citation>
    <scope>NUCLEOTIDE SEQUENCE</scope>
    <source>
        <strain evidence="18">S10</strain>
    </source>
</reference>
<feature type="transmembrane region" description="Helical" evidence="14">
    <location>
        <begin position="49"/>
        <end position="72"/>
    </location>
</feature>
<dbReference type="KEGG" id="qsa:O6P43_029361"/>
<dbReference type="InterPro" id="IPR000719">
    <property type="entry name" value="Prot_kinase_dom"/>
</dbReference>
<evidence type="ECO:0000259" key="15">
    <source>
        <dbReference type="PROSITE" id="PS50011"/>
    </source>
</evidence>
<evidence type="ECO:0000259" key="17">
    <source>
        <dbReference type="PROSITE" id="PS50948"/>
    </source>
</evidence>
<dbReference type="PROSITE" id="PS50948">
    <property type="entry name" value="PAN"/>
    <property type="match status" value="1"/>
</dbReference>
<dbReference type="Pfam" id="PF08276">
    <property type="entry name" value="PAN_2"/>
    <property type="match status" value="1"/>
</dbReference>
<comment type="caution">
    <text evidence="18">The sequence shown here is derived from an EMBL/GenBank/DDBJ whole genome shotgun (WGS) entry which is preliminary data.</text>
</comment>
<keyword evidence="5" id="KW-0808">Transferase</keyword>
<evidence type="ECO:0000256" key="13">
    <source>
        <dbReference type="ARBA" id="ARBA00048679"/>
    </source>
</evidence>
<keyword evidence="14" id="KW-1133">Transmembrane helix</keyword>
<protein>
    <recommendedName>
        <fullName evidence="2">non-specific serine/threonine protein kinase</fullName>
        <ecNumber evidence="2">2.7.11.1</ecNumber>
    </recommendedName>
</protein>
<sequence>FFYQLLFFHRSNNLKHSVSLFFLLLKKKYELQVRIYPVRDPCIMVYNKLVNYVFLLSLACLCLWTTATLAAVSDSLRPGDVLNFSSSICSPNQIFCVRFWTSGSMPSLAYLTVTRGNVQVWIANRNEPIVNTSGLFLTLDYSGVMKIMNQGEQTISLYSPAQPIRNTVATLLDSGNFILQEVNSNGSMKRLLWQSFDNPTDTLLPGMKLGVNHKTGRSWSLVSWHAFSIPGSGAFTLEWEPRRRQLQIKQRGKLYWTSGVLRNKIFENIPKEAQRMFDYVIVSNDNEEYFSYTTNNNYSGWVLDVNGQMSDQGGGALARADNCYGYNTDGGCQRWEQPTCRHHGERFEFIPGYFDHATDSDSNTTSNLSTSLTASDCKATCWRNCDCVGFTYSFENGTGCVFYNGKWKSVNLATGTAFGILIKSSHSDRKVKKKWIWIGSSVATILLIFCLCILCLKLKTRNIVLKEERTENEMLDLGTSDRSTSFIDLQNDEKKGHELRVFSYSSIMEATSNLSLENKLGEGGFGPVYKGKLPNGKEIAVKRLSRRSGQGVIEFKNELTLISELQHMNLVQILGGCVSGEEKMLIYEYMPNKSLDSFLFSSEDLSQSQHLVWNRRFSIIEGIAQGLLYLHKYSRLRVIHRDLKASNILLDENMIPKISDFGMARIFTQKESEANTRRIVGTYGYMSPEYAMEGLFSVKSDVYSFGVLMLEIVSGRRGNNLYHGDRTLNLVGYAWELWRDGQWQELIDPRLRSSCINHQMFRCIHVALLCVEESADDRPTMSDIISMLTNESATLPLPTRPAFYTRRKVTEEQISRKSEDDSINGLSISDIYAR</sequence>
<keyword evidence="3" id="KW-1003">Cell membrane</keyword>
<gene>
    <name evidence="18" type="ORF">O6P43_029361</name>
</gene>
<evidence type="ECO:0000259" key="16">
    <source>
        <dbReference type="PROSITE" id="PS50927"/>
    </source>
</evidence>
<evidence type="ECO:0000256" key="11">
    <source>
        <dbReference type="ARBA" id="ARBA00023180"/>
    </source>
</evidence>
<dbReference type="GO" id="GO:0005886">
    <property type="term" value="C:plasma membrane"/>
    <property type="evidence" value="ECO:0007669"/>
    <property type="project" value="UniProtKB-SubCell"/>
</dbReference>
<dbReference type="EMBL" id="JARAOO010000012">
    <property type="protein sequence ID" value="KAJ7948957.1"/>
    <property type="molecule type" value="Genomic_DNA"/>
</dbReference>
<keyword evidence="14" id="KW-0812">Transmembrane</keyword>
<dbReference type="Gene3D" id="2.90.10.10">
    <property type="entry name" value="Bulb-type lectin domain"/>
    <property type="match status" value="1"/>
</dbReference>
<dbReference type="EC" id="2.7.11.1" evidence="2"/>